<dbReference type="STRING" id="1798683.A3C90_00795"/>
<evidence type="ECO:0000313" key="5">
    <source>
        <dbReference type="Proteomes" id="UP000177457"/>
    </source>
</evidence>
<evidence type="ECO:0000256" key="1">
    <source>
        <dbReference type="ARBA" id="ARBA00022630"/>
    </source>
</evidence>
<accession>A0A1F6MQC0</accession>
<dbReference type="PANTHER" id="PTHR23026:SF90">
    <property type="entry name" value="IODOTYROSINE DEIODINASE 1"/>
    <property type="match status" value="1"/>
</dbReference>
<reference evidence="4 5" key="1">
    <citation type="journal article" date="2016" name="Nat. Commun.">
        <title>Thousands of microbial genomes shed light on interconnected biogeochemical processes in an aquifer system.</title>
        <authorList>
            <person name="Anantharaman K."/>
            <person name="Brown C.T."/>
            <person name="Hug L.A."/>
            <person name="Sharon I."/>
            <person name="Castelle C.J."/>
            <person name="Probst A.J."/>
            <person name="Thomas B.C."/>
            <person name="Singh A."/>
            <person name="Wilkins M.J."/>
            <person name="Karaoz U."/>
            <person name="Brodie E.L."/>
            <person name="Williams K.H."/>
            <person name="Hubbard S.S."/>
            <person name="Banfield J.F."/>
        </authorList>
    </citation>
    <scope>NUCLEOTIDE SEQUENCE [LARGE SCALE GENOMIC DNA]</scope>
</reference>
<protein>
    <recommendedName>
        <fullName evidence="6">Nitroreductase domain-containing protein</fullName>
    </recommendedName>
</protein>
<keyword evidence="1" id="KW-0285">Flavoprotein</keyword>
<dbReference type="SUPFAM" id="SSF55469">
    <property type="entry name" value="FMN-dependent nitroreductase-like"/>
    <property type="match status" value="2"/>
</dbReference>
<dbReference type="NCBIfam" id="NF047509">
    <property type="entry name" value="Rv3131_FMN_oxido"/>
    <property type="match status" value="1"/>
</dbReference>
<name>A0A1F6MQC0_9BACT</name>
<dbReference type="Gene3D" id="3.40.109.10">
    <property type="entry name" value="NADH Oxidase"/>
    <property type="match status" value="1"/>
</dbReference>
<dbReference type="InterPro" id="IPR000415">
    <property type="entry name" value="Nitroreductase-like"/>
</dbReference>
<dbReference type="PANTHER" id="PTHR23026">
    <property type="entry name" value="NADPH NITROREDUCTASE"/>
    <property type="match status" value="1"/>
</dbReference>
<evidence type="ECO:0000256" key="3">
    <source>
        <dbReference type="ARBA" id="ARBA00023002"/>
    </source>
</evidence>
<dbReference type="InterPro" id="IPR050627">
    <property type="entry name" value="Nitroreductase/BluB"/>
</dbReference>
<evidence type="ECO:0000313" key="4">
    <source>
        <dbReference type="EMBL" id="OGH73837.1"/>
    </source>
</evidence>
<proteinExistence type="predicted"/>
<evidence type="ECO:0008006" key="6">
    <source>
        <dbReference type="Google" id="ProtNLM"/>
    </source>
</evidence>
<dbReference type="Gene3D" id="3.40.109.30">
    <property type="entry name" value="putative nitroreductase (tm1586), domain 2"/>
    <property type="match status" value="1"/>
</dbReference>
<sequence length="346" mass="39712">MKKIKQNYRAWLVQKNEFPKDGVLRDQLKFFVNYAVLAPSGHNTQPWKFQIKNTGIDLFVDMLRALPKSDVNHRQTLISLGCALENFLIAADYFGFGCEVEYFPTSQQEIVARVECSKRVAVGKKGDHLLDYIPKRWTDRHQYSKTPIEEPIIHSFKNFVFEDIQIDFVGWDQKEKMNVIADKAVEAGIVAMHSNGFRDELSQYVKPSSTDSTVGMPGHTLGVPALMSFFLPTMIKRFNMAQVNKMKDTSLLKKHTPVFGIISTKDDTHRAWVKAGQCFERIFLEAGRYGLHVAPLAAIVQTGEYYKDLQKILRISMRPQVFFRMGYSKRQPVHSPRIMGWEVVGK</sequence>
<organism evidence="4 5">
    <name type="scientific">Candidatus Magasanikbacteria bacterium RIFCSPHIGHO2_02_FULL_51_14</name>
    <dbReference type="NCBI Taxonomy" id="1798683"/>
    <lineage>
        <taxon>Bacteria</taxon>
        <taxon>Candidatus Magasanikiibacteriota</taxon>
    </lineage>
</organism>
<keyword evidence="2" id="KW-0288">FMN</keyword>
<dbReference type="GO" id="GO:0016491">
    <property type="term" value="F:oxidoreductase activity"/>
    <property type="evidence" value="ECO:0007669"/>
    <property type="project" value="UniProtKB-KW"/>
</dbReference>
<keyword evidence="3" id="KW-0560">Oxidoreductase</keyword>
<dbReference type="EMBL" id="MFQE01000013">
    <property type="protein sequence ID" value="OGH73837.1"/>
    <property type="molecule type" value="Genomic_DNA"/>
</dbReference>
<gene>
    <name evidence="4" type="ORF">A3C90_00795</name>
</gene>
<dbReference type="Proteomes" id="UP000177457">
    <property type="component" value="Unassembled WGS sequence"/>
</dbReference>
<evidence type="ECO:0000256" key="2">
    <source>
        <dbReference type="ARBA" id="ARBA00022643"/>
    </source>
</evidence>
<dbReference type="AlphaFoldDB" id="A0A1F6MQC0"/>
<comment type="caution">
    <text evidence="4">The sequence shown here is derived from an EMBL/GenBank/DDBJ whole genome shotgun (WGS) entry which is preliminary data.</text>
</comment>